<name>A0A0U5K117_9BACT</name>
<protein>
    <submittedName>
        <fullName evidence="7">Septum-peptidoglycan biosynthetic protein</fullName>
    </submittedName>
</protein>
<feature type="transmembrane region" description="Helical" evidence="6">
    <location>
        <begin position="284"/>
        <end position="304"/>
    </location>
</feature>
<organism evidence="7 8">
    <name type="scientific">Candidatus Protochlamydia naegleriophila</name>
    <dbReference type="NCBI Taxonomy" id="389348"/>
    <lineage>
        <taxon>Bacteria</taxon>
        <taxon>Pseudomonadati</taxon>
        <taxon>Chlamydiota</taxon>
        <taxon>Chlamydiia</taxon>
        <taxon>Parachlamydiales</taxon>
        <taxon>Parachlamydiaceae</taxon>
        <taxon>Candidatus Protochlamydia</taxon>
    </lineage>
</organism>
<evidence type="ECO:0000313" key="8">
    <source>
        <dbReference type="Proteomes" id="UP000069902"/>
    </source>
</evidence>
<comment type="subcellular location">
    <subcellularLocation>
        <location evidence="1">Membrane</location>
        <topology evidence="1">Multi-pass membrane protein</topology>
    </subcellularLocation>
</comment>
<keyword evidence="3" id="KW-0133">Cell shape</keyword>
<evidence type="ECO:0000256" key="6">
    <source>
        <dbReference type="SAM" id="Phobius"/>
    </source>
</evidence>
<dbReference type="GO" id="GO:0051301">
    <property type="term" value="P:cell division"/>
    <property type="evidence" value="ECO:0007669"/>
    <property type="project" value="InterPro"/>
</dbReference>
<dbReference type="Pfam" id="PF01098">
    <property type="entry name" value="FTSW_RODA_SPOVE"/>
    <property type="match status" value="1"/>
</dbReference>
<feature type="transmembrane region" description="Helical" evidence="6">
    <location>
        <begin position="166"/>
        <end position="183"/>
    </location>
</feature>
<feature type="transmembrane region" description="Helical" evidence="6">
    <location>
        <begin position="316"/>
        <end position="342"/>
    </location>
</feature>
<dbReference type="InParanoid" id="A0A0U5K117"/>
<feature type="transmembrane region" description="Helical" evidence="6">
    <location>
        <begin position="78"/>
        <end position="95"/>
    </location>
</feature>
<keyword evidence="4 6" id="KW-1133">Transmembrane helix</keyword>
<feature type="transmembrane region" description="Helical" evidence="6">
    <location>
        <begin position="348"/>
        <end position="368"/>
    </location>
</feature>
<feature type="transmembrane region" description="Helical" evidence="6">
    <location>
        <begin position="195"/>
        <end position="212"/>
    </location>
</feature>
<reference evidence="8" key="1">
    <citation type="submission" date="2015-09" db="EMBL/GenBank/DDBJ databases">
        <authorList>
            <person name="Bertelli C."/>
        </authorList>
    </citation>
    <scope>NUCLEOTIDE SEQUENCE [LARGE SCALE GENOMIC DNA]</scope>
    <source>
        <strain evidence="8">KNic</strain>
    </source>
</reference>
<dbReference type="GO" id="GO:0008360">
    <property type="term" value="P:regulation of cell shape"/>
    <property type="evidence" value="ECO:0007669"/>
    <property type="project" value="UniProtKB-KW"/>
</dbReference>
<proteinExistence type="predicted"/>
<dbReference type="PANTHER" id="PTHR30474:SF1">
    <property type="entry name" value="PEPTIDOGLYCAN GLYCOSYLTRANSFERASE MRDB"/>
    <property type="match status" value="1"/>
</dbReference>
<dbReference type="PATRIC" id="fig|389348.3.peg.190"/>
<evidence type="ECO:0000256" key="4">
    <source>
        <dbReference type="ARBA" id="ARBA00022989"/>
    </source>
</evidence>
<dbReference type="FunCoup" id="A0A0U5K117">
    <property type="interactions" value="207"/>
</dbReference>
<feature type="transmembrane region" description="Helical" evidence="6">
    <location>
        <begin position="12"/>
        <end position="34"/>
    </location>
</feature>
<dbReference type="Proteomes" id="UP000069902">
    <property type="component" value="Chromosome cPNK"/>
</dbReference>
<dbReference type="GO" id="GO:0005886">
    <property type="term" value="C:plasma membrane"/>
    <property type="evidence" value="ECO:0007669"/>
    <property type="project" value="TreeGrafter"/>
</dbReference>
<dbReference type="KEGG" id="pnl:PNK_0165"/>
<keyword evidence="5 6" id="KW-0472">Membrane</keyword>
<dbReference type="GO" id="GO:0032153">
    <property type="term" value="C:cell division site"/>
    <property type="evidence" value="ECO:0007669"/>
    <property type="project" value="TreeGrafter"/>
</dbReference>
<keyword evidence="8" id="KW-1185">Reference proteome</keyword>
<evidence type="ECO:0000256" key="1">
    <source>
        <dbReference type="ARBA" id="ARBA00004141"/>
    </source>
</evidence>
<evidence type="ECO:0000256" key="2">
    <source>
        <dbReference type="ARBA" id="ARBA00022692"/>
    </source>
</evidence>
<evidence type="ECO:0000313" key="7">
    <source>
        <dbReference type="EMBL" id="CUI15803.1"/>
    </source>
</evidence>
<accession>A0A0U5K117</accession>
<dbReference type="PANTHER" id="PTHR30474">
    <property type="entry name" value="CELL CYCLE PROTEIN"/>
    <property type="match status" value="1"/>
</dbReference>
<dbReference type="InterPro" id="IPR001182">
    <property type="entry name" value="FtsW/RodA"/>
</dbReference>
<keyword evidence="2 6" id="KW-0812">Transmembrane</keyword>
<gene>
    <name evidence="7" type="primary">rodA</name>
    <name evidence="7" type="ORF">PNK_0165</name>
</gene>
<feature type="transmembrane region" description="Helical" evidence="6">
    <location>
        <begin position="54"/>
        <end position="71"/>
    </location>
</feature>
<sequence length="378" mass="42543">MWSPRYLTRLDFRVIPVIISLMVISLLVVSSFTMDPSSDHTEELFLTPVVRSQIQWFAIGLAVYLFFAGFDYNKLREWTWILYVIVLLSLIGLFFTDSIQRVHRWYRIPFINISFQPSEYAKFVVVVTLSWFLERRRSDAGSWSTAFYAGIIVGIPFILILKQPDLGTALVLFPITLVMFYFGDLRPSIVKAMTIGGGLGLFLVAIIFLGILPHETLRPYATKVLKDYQFDRLDPATHHQKAAATAIALGGLTGTGWRKSEFSGRGWLPAPYTDSVYPAFGEEFGFIGLLLLMVLYYALIYFSFQVSAVAKDPFGRLLSAGVTVYLAMHILVNIGMMCGFLPITGVPLVLVTYGGSSILSTMMALGILQSIYSRRFMF</sequence>
<dbReference type="EMBL" id="LN879502">
    <property type="protein sequence ID" value="CUI15803.1"/>
    <property type="molecule type" value="Genomic_DNA"/>
</dbReference>
<dbReference type="STRING" id="389348.PNK_0165"/>
<evidence type="ECO:0000256" key="3">
    <source>
        <dbReference type="ARBA" id="ARBA00022960"/>
    </source>
</evidence>
<feature type="transmembrane region" description="Helical" evidence="6">
    <location>
        <begin position="140"/>
        <end position="160"/>
    </location>
</feature>
<feature type="transmembrane region" description="Helical" evidence="6">
    <location>
        <begin position="115"/>
        <end position="133"/>
    </location>
</feature>
<evidence type="ECO:0000256" key="5">
    <source>
        <dbReference type="ARBA" id="ARBA00023136"/>
    </source>
</evidence>
<dbReference type="RefSeq" id="WP_032124828.1">
    <property type="nucleotide sequence ID" value="NZ_LN879502.1"/>
</dbReference>
<dbReference type="GO" id="GO:0015648">
    <property type="term" value="F:lipid-linked peptidoglycan transporter activity"/>
    <property type="evidence" value="ECO:0007669"/>
    <property type="project" value="TreeGrafter"/>
</dbReference>
<dbReference type="AlphaFoldDB" id="A0A0U5K117"/>